<feature type="transmembrane region" description="Helical" evidence="9">
    <location>
        <begin position="195"/>
        <end position="221"/>
    </location>
</feature>
<proteinExistence type="inferred from homology"/>
<dbReference type="GO" id="GO:0005774">
    <property type="term" value="C:vacuolar membrane"/>
    <property type="evidence" value="ECO:0007669"/>
    <property type="project" value="TreeGrafter"/>
</dbReference>
<keyword evidence="7 9" id="KW-0472">Membrane</keyword>
<evidence type="ECO:0000259" key="10">
    <source>
        <dbReference type="Pfam" id="PF01490"/>
    </source>
</evidence>
<evidence type="ECO:0000256" key="4">
    <source>
        <dbReference type="ARBA" id="ARBA00022692"/>
    </source>
</evidence>
<keyword evidence="4 9" id="KW-0812">Transmembrane</keyword>
<feature type="transmembrane region" description="Helical" evidence="9">
    <location>
        <begin position="557"/>
        <end position="577"/>
    </location>
</feature>
<accession>A0A3M7I443</accession>
<feature type="transmembrane region" description="Helical" evidence="9">
    <location>
        <begin position="442"/>
        <end position="461"/>
    </location>
</feature>
<comment type="subcellular location">
    <subcellularLocation>
        <location evidence="1">Membrane</location>
        <topology evidence="1">Multi-pass membrane protein</topology>
    </subcellularLocation>
</comment>
<gene>
    <name evidence="11" type="ORF">D0859_15688</name>
</gene>
<feature type="transmembrane region" description="Helical" evidence="9">
    <location>
        <begin position="402"/>
        <end position="422"/>
    </location>
</feature>
<evidence type="ECO:0000313" key="12">
    <source>
        <dbReference type="Proteomes" id="UP000281677"/>
    </source>
</evidence>
<evidence type="ECO:0000256" key="1">
    <source>
        <dbReference type="ARBA" id="ARBA00004141"/>
    </source>
</evidence>
<evidence type="ECO:0000256" key="6">
    <source>
        <dbReference type="ARBA" id="ARBA00022989"/>
    </source>
</evidence>
<comment type="caution">
    <text evidence="11">The sequence shown here is derived from an EMBL/GenBank/DDBJ whole genome shotgun (WGS) entry which is preliminary data.</text>
</comment>
<feature type="compositionally biased region" description="Polar residues" evidence="8">
    <location>
        <begin position="84"/>
        <end position="93"/>
    </location>
</feature>
<keyword evidence="3" id="KW-0813">Transport</keyword>
<feature type="transmembrane region" description="Helical" evidence="9">
    <location>
        <begin position="523"/>
        <end position="545"/>
    </location>
</feature>
<evidence type="ECO:0000256" key="7">
    <source>
        <dbReference type="ARBA" id="ARBA00023136"/>
    </source>
</evidence>
<feature type="domain" description="Amino acid transporter transmembrane" evidence="10">
    <location>
        <begin position="182"/>
        <end position="574"/>
    </location>
</feature>
<dbReference type="VEuPathDB" id="FungiDB:BTJ68_03008"/>
<dbReference type="PANTHER" id="PTHR22950:SF692">
    <property type="entry name" value="TRANSMEMBRANE AMINO ACID TRANSPORTER FAMILY PROTEIN"/>
    <property type="match status" value="1"/>
</dbReference>
<comment type="similarity">
    <text evidence="2">Belongs to the amino acid/polyamine transporter 2 family.</text>
</comment>
<dbReference type="InterPro" id="IPR013057">
    <property type="entry name" value="AA_transpt_TM"/>
</dbReference>
<keyword evidence="6 9" id="KW-1133">Transmembrane helix</keyword>
<evidence type="ECO:0000256" key="8">
    <source>
        <dbReference type="SAM" id="MobiDB-lite"/>
    </source>
</evidence>
<evidence type="ECO:0000256" key="9">
    <source>
        <dbReference type="SAM" id="Phobius"/>
    </source>
</evidence>
<name>A0A3M7I443_HORWE</name>
<dbReference type="PANTHER" id="PTHR22950">
    <property type="entry name" value="AMINO ACID TRANSPORTER"/>
    <property type="match status" value="1"/>
</dbReference>
<dbReference type="OrthoDB" id="655540at2759"/>
<feature type="region of interest" description="Disordered" evidence="8">
    <location>
        <begin position="22"/>
        <end position="162"/>
    </location>
</feature>
<evidence type="ECO:0000313" key="11">
    <source>
        <dbReference type="EMBL" id="RMZ20311.1"/>
    </source>
</evidence>
<dbReference type="Pfam" id="PF01490">
    <property type="entry name" value="Aa_trans"/>
    <property type="match status" value="1"/>
</dbReference>
<protein>
    <recommendedName>
        <fullName evidence="10">Amino acid transporter transmembrane domain-containing protein</fullName>
    </recommendedName>
</protein>
<feature type="transmembrane region" description="Helical" evidence="9">
    <location>
        <begin position="316"/>
        <end position="341"/>
    </location>
</feature>
<dbReference type="EMBL" id="QWIT01000826">
    <property type="protein sequence ID" value="RMZ20311.1"/>
    <property type="molecule type" value="Genomic_DNA"/>
</dbReference>
<dbReference type="AlphaFoldDB" id="A0A3M7I443"/>
<evidence type="ECO:0000256" key="5">
    <source>
        <dbReference type="ARBA" id="ARBA00022970"/>
    </source>
</evidence>
<feature type="compositionally biased region" description="Basic and acidic residues" evidence="8">
    <location>
        <begin position="63"/>
        <end position="83"/>
    </location>
</feature>
<feature type="compositionally biased region" description="Acidic residues" evidence="8">
    <location>
        <begin position="148"/>
        <end position="159"/>
    </location>
</feature>
<feature type="transmembrane region" description="Helical" evidence="9">
    <location>
        <begin position="261"/>
        <end position="283"/>
    </location>
</feature>
<feature type="compositionally biased region" description="Basic and acidic residues" evidence="8">
    <location>
        <begin position="122"/>
        <end position="147"/>
    </location>
</feature>
<organism evidence="11 12">
    <name type="scientific">Hortaea werneckii</name>
    <name type="common">Black yeast</name>
    <name type="synonym">Cladosporium werneckii</name>
    <dbReference type="NCBI Taxonomy" id="91943"/>
    <lineage>
        <taxon>Eukaryota</taxon>
        <taxon>Fungi</taxon>
        <taxon>Dikarya</taxon>
        <taxon>Ascomycota</taxon>
        <taxon>Pezizomycotina</taxon>
        <taxon>Dothideomycetes</taxon>
        <taxon>Dothideomycetidae</taxon>
        <taxon>Mycosphaerellales</taxon>
        <taxon>Teratosphaeriaceae</taxon>
        <taxon>Hortaea</taxon>
    </lineage>
</organism>
<evidence type="ECO:0000256" key="2">
    <source>
        <dbReference type="ARBA" id="ARBA00008066"/>
    </source>
</evidence>
<evidence type="ECO:0000256" key="3">
    <source>
        <dbReference type="ARBA" id="ARBA00022448"/>
    </source>
</evidence>
<feature type="transmembrane region" description="Helical" evidence="9">
    <location>
        <begin position="500"/>
        <end position="517"/>
    </location>
</feature>
<sequence length="591" mass="65242">MANLNSLEAFTRSIRRAANFKSLQPIIPTRLLGDEEQQQQVTQTHRHRQHEEVPIEQQTDEAAAERDDSQFPGKMRDLRDHNNPADQAGQSEESPLLGHNNRKPQPSTNETDFVPLQIKLNDPARKRVQELSQAREDSRAAEQKKDADGDDGGGNDQDEREPMLVQKILRDDGTWTEIMLGQSTLPQTIFNSSNVLIGVGMLSLPLGIRYAGWVIGLSFLLFSARVTKYTASLLAKCLDVDSSLANFADIAFVAFGEKGRLATSALFTFELTAACISLVVLFADSLKTLVDGMTDVQGKVLCGCILAPLNFLPMRWLSLTSFLGVFCGIGLIGSTILAGVLKPTSPGSLLETASTTAFPEQWRALPLSFGLIMAVWGGHSVFPNIYRDMRHPQKYEHGLKLIFGFVTSVDLVMAIVGYLMYGRKTKDEISTNVLTIQEYPEALHVIVLILVAIIPLTKFPLNCSPIISTLEVLSRIDPRAASVKPNRFNQSAFLTKTLRAVFRIGVTCTIVLLAILVPSFEVISAIMGAAFCFLICVILPVTFHLKMFGREISRREVLCNWALILGSAVLGIAGTVWEFLPKDWMGLEEVH</sequence>
<feature type="transmembrane region" description="Helical" evidence="9">
    <location>
        <begin position="361"/>
        <end position="382"/>
    </location>
</feature>
<keyword evidence="5" id="KW-0029">Amino-acid transport</keyword>
<reference evidence="11 12" key="1">
    <citation type="journal article" date="2018" name="BMC Genomics">
        <title>Genomic evidence for intraspecific hybridization in a clonal and extremely halotolerant yeast.</title>
        <authorList>
            <person name="Gostincar C."/>
            <person name="Stajich J.E."/>
            <person name="Zupancic J."/>
            <person name="Zalar P."/>
            <person name="Gunde-Cimerman N."/>
        </authorList>
    </citation>
    <scope>NUCLEOTIDE SEQUENCE [LARGE SCALE GENOMIC DNA]</scope>
    <source>
        <strain evidence="11 12">EXF-120</strain>
    </source>
</reference>
<dbReference type="GO" id="GO:0015179">
    <property type="term" value="F:L-amino acid transmembrane transporter activity"/>
    <property type="evidence" value="ECO:0007669"/>
    <property type="project" value="TreeGrafter"/>
</dbReference>
<dbReference type="Proteomes" id="UP000281677">
    <property type="component" value="Unassembled WGS sequence"/>
</dbReference>